<evidence type="ECO:0000313" key="2">
    <source>
        <dbReference type="Proteomes" id="UP000789706"/>
    </source>
</evidence>
<gene>
    <name evidence="1" type="ORF">DEBURN_LOCUS10397</name>
</gene>
<protein>
    <submittedName>
        <fullName evidence="1">2177_t:CDS:1</fullName>
    </submittedName>
</protein>
<dbReference type="AlphaFoldDB" id="A0A9N9CZR2"/>
<dbReference type="Gene3D" id="2.130.10.10">
    <property type="entry name" value="YVTN repeat-like/Quinoprotein amine dehydrogenase"/>
    <property type="match status" value="1"/>
</dbReference>
<accession>A0A9N9CZR2</accession>
<proteinExistence type="predicted"/>
<comment type="caution">
    <text evidence="1">The sequence shown here is derived from an EMBL/GenBank/DDBJ whole genome shotgun (WGS) entry which is preliminary data.</text>
</comment>
<dbReference type="InterPro" id="IPR015943">
    <property type="entry name" value="WD40/YVTN_repeat-like_dom_sf"/>
</dbReference>
<dbReference type="OrthoDB" id="433457at2759"/>
<feature type="non-terminal residue" evidence="1">
    <location>
        <position position="1"/>
    </location>
</feature>
<name>A0A9N9CZR2_9GLOM</name>
<dbReference type="Proteomes" id="UP000789706">
    <property type="component" value="Unassembled WGS sequence"/>
</dbReference>
<reference evidence="1" key="1">
    <citation type="submission" date="2021-06" db="EMBL/GenBank/DDBJ databases">
        <authorList>
            <person name="Kallberg Y."/>
            <person name="Tangrot J."/>
            <person name="Rosling A."/>
        </authorList>
    </citation>
    <scope>NUCLEOTIDE SEQUENCE</scope>
    <source>
        <strain evidence="1">AZ414A</strain>
    </source>
</reference>
<keyword evidence="2" id="KW-1185">Reference proteome</keyword>
<sequence>IKDGKRDLIPICEYNGFTLAIQLVTKSHFILVGDVMRSIVLLANKKTCGVWW</sequence>
<evidence type="ECO:0000313" key="1">
    <source>
        <dbReference type="EMBL" id="CAG8621650.1"/>
    </source>
</evidence>
<dbReference type="EMBL" id="CAJVPK010002978">
    <property type="protein sequence ID" value="CAG8621650.1"/>
    <property type="molecule type" value="Genomic_DNA"/>
</dbReference>
<organism evidence="1 2">
    <name type="scientific">Diversispora eburnea</name>
    <dbReference type="NCBI Taxonomy" id="1213867"/>
    <lineage>
        <taxon>Eukaryota</taxon>
        <taxon>Fungi</taxon>
        <taxon>Fungi incertae sedis</taxon>
        <taxon>Mucoromycota</taxon>
        <taxon>Glomeromycotina</taxon>
        <taxon>Glomeromycetes</taxon>
        <taxon>Diversisporales</taxon>
        <taxon>Diversisporaceae</taxon>
        <taxon>Diversispora</taxon>
    </lineage>
</organism>